<evidence type="ECO:0000256" key="1">
    <source>
        <dbReference type="SAM" id="Phobius"/>
    </source>
</evidence>
<dbReference type="EMBL" id="PKPP01003761">
    <property type="protein sequence ID" value="PWA67782.1"/>
    <property type="molecule type" value="Genomic_DNA"/>
</dbReference>
<reference evidence="2 3" key="1">
    <citation type="journal article" date="2018" name="Mol. Plant">
        <title>The genome of Artemisia annua provides insight into the evolution of Asteraceae family and artemisinin biosynthesis.</title>
        <authorList>
            <person name="Shen Q."/>
            <person name="Zhang L."/>
            <person name="Liao Z."/>
            <person name="Wang S."/>
            <person name="Yan T."/>
            <person name="Shi P."/>
            <person name="Liu M."/>
            <person name="Fu X."/>
            <person name="Pan Q."/>
            <person name="Wang Y."/>
            <person name="Lv Z."/>
            <person name="Lu X."/>
            <person name="Zhang F."/>
            <person name="Jiang W."/>
            <person name="Ma Y."/>
            <person name="Chen M."/>
            <person name="Hao X."/>
            <person name="Li L."/>
            <person name="Tang Y."/>
            <person name="Lv G."/>
            <person name="Zhou Y."/>
            <person name="Sun X."/>
            <person name="Brodelius P.E."/>
            <person name="Rose J.K.C."/>
            <person name="Tang K."/>
        </authorList>
    </citation>
    <scope>NUCLEOTIDE SEQUENCE [LARGE SCALE GENOMIC DNA]</scope>
    <source>
        <strain evidence="3">cv. Huhao1</strain>
        <tissue evidence="2">Leaf</tissue>
    </source>
</reference>
<dbReference type="PANTHER" id="PTHR31515">
    <property type="entry name" value="TRANSMEMBRANE PROTEIN-RELATED"/>
    <property type="match status" value="1"/>
</dbReference>
<evidence type="ECO:0000313" key="2">
    <source>
        <dbReference type="EMBL" id="PWA67782.1"/>
    </source>
</evidence>
<dbReference type="PANTHER" id="PTHR31515:SF0">
    <property type="entry name" value="TRANSMEMBRANE PROTEIN"/>
    <property type="match status" value="1"/>
</dbReference>
<gene>
    <name evidence="2" type="ORF">CTI12_AA314750</name>
</gene>
<dbReference type="OrthoDB" id="1932060at2759"/>
<proteinExistence type="predicted"/>
<organism evidence="2 3">
    <name type="scientific">Artemisia annua</name>
    <name type="common">Sweet wormwood</name>
    <dbReference type="NCBI Taxonomy" id="35608"/>
    <lineage>
        <taxon>Eukaryota</taxon>
        <taxon>Viridiplantae</taxon>
        <taxon>Streptophyta</taxon>
        <taxon>Embryophyta</taxon>
        <taxon>Tracheophyta</taxon>
        <taxon>Spermatophyta</taxon>
        <taxon>Magnoliopsida</taxon>
        <taxon>eudicotyledons</taxon>
        <taxon>Gunneridae</taxon>
        <taxon>Pentapetalae</taxon>
        <taxon>asterids</taxon>
        <taxon>campanulids</taxon>
        <taxon>Asterales</taxon>
        <taxon>Asteraceae</taxon>
        <taxon>Asteroideae</taxon>
        <taxon>Anthemideae</taxon>
        <taxon>Artemisiinae</taxon>
        <taxon>Artemisia</taxon>
    </lineage>
</organism>
<keyword evidence="1" id="KW-1133">Transmembrane helix</keyword>
<dbReference type="AlphaFoldDB" id="A0A2U1N2P9"/>
<keyword evidence="3" id="KW-1185">Reference proteome</keyword>
<sequence>MISCFYTEYICFPQHWNNDWNIGDDSVLKHKPVWSAHGSSRKKKKTKTEQTKIGHLHRTYGTRVVPVFVLSLADVDPHLMMDDESLLWTSNDVVIVLQHQSEKIPLSYVSETEKRHVVPSQAQRHIVAGLASVVGGLSAPYEKVSHIHERPVVNWLLAAGCHPFGPFSNTSRISQLLHDVALRNAIYARVDAALHRIRETSESVQVFAGEYLKTPLGEPVKGKKNKTTTELWLEKFYKKETNMPEPFPHELVERLESYLDGLEEKLVDLSSFLYDHRLQDANSNSTEILQSSILTQQYVDSVLAYEREKMKCCEIKYKSPKQASSQSLVYAAILIAGLFVYFVVIFFSSPVR</sequence>
<evidence type="ECO:0000313" key="3">
    <source>
        <dbReference type="Proteomes" id="UP000245207"/>
    </source>
</evidence>
<feature type="transmembrane region" description="Helical" evidence="1">
    <location>
        <begin position="328"/>
        <end position="347"/>
    </location>
</feature>
<keyword evidence="1" id="KW-0472">Membrane</keyword>
<name>A0A2U1N2P9_ARTAN</name>
<dbReference type="Proteomes" id="UP000245207">
    <property type="component" value="Unassembled WGS sequence"/>
</dbReference>
<keyword evidence="1" id="KW-0812">Transmembrane</keyword>
<comment type="caution">
    <text evidence="2">The sequence shown here is derived from an EMBL/GenBank/DDBJ whole genome shotgun (WGS) entry which is preliminary data.</text>
</comment>
<accession>A0A2U1N2P9</accession>
<protein>
    <submittedName>
        <fullName evidence="2">Uncharacterized protein</fullName>
    </submittedName>
</protein>